<dbReference type="PROSITE" id="PS51892">
    <property type="entry name" value="SUBTILASE"/>
    <property type="match status" value="1"/>
</dbReference>
<reference evidence="12 13" key="1">
    <citation type="journal article" date="2020" name="Nat. Food">
        <title>A phased Vanilla planifolia genome enables genetic improvement of flavour and production.</title>
        <authorList>
            <person name="Hasing T."/>
            <person name="Tang H."/>
            <person name="Brym M."/>
            <person name="Khazi F."/>
            <person name="Huang T."/>
            <person name="Chambers A.H."/>
        </authorList>
    </citation>
    <scope>NUCLEOTIDE SEQUENCE [LARGE SCALE GENOMIC DNA]</scope>
    <source>
        <tissue evidence="12">Leaf</tissue>
    </source>
</reference>
<dbReference type="Gene3D" id="2.60.40.2310">
    <property type="match status" value="1"/>
</dbReference>
<dbReference type="InterPro" id="IPR037045">
    <property type="entry name" value="S8pro/Inhibitor_I9_sf"/>
</dbReference>
<dbReference type="Gene3D" id="3.40.50.200">
    <property type="entry name" value="Peptidase S8/S53 domain"/>
    <property type="match status" value="1"/>
</dbReference>
<comment type="caution">
    <text evidence="12">The sequence shown here is derived from an EMBL/GenBank/DDBJ whole genome shotgun (WGS) entry which is preliminary data.</text>
</comment>
<dbReference type="InterPro" id="IPR023828">
    <property type="entry name" value="Peptidase_S8_Ser-AS"/>
</dbReference>
<dbReference type="Gene3D" id="3.50.30.30">
    <property type="match status" value="1"/>
</dbReference>
<organism evidence="12 13">
    <name type="scientific">Vanilla planifolia</name>
    <name type="common">Vanilla</name>
    <dbReference type="NCBI Taxonomy" id="51239"/>
    <lineage>
        <taxon>Eukaryota</taxon>
        <taxon>Viridiplantae</taxon>
        <taxon>Streptophyta</taxon>
        <taxon>Embryophyta</taxon>
        <taxon>Tracheophyta</taxon>
        <taxon>Spermatophyta</taxon>
        <taxon>Magnoliopsida</taxon>
        <taxon>Liliopsida</taxon>
        <taxon>Asparagales</taxon>
        <taxon>Orchidaceae</taxon>
        <taxon>Vanilloideae</taxon>
        <taxon>Vanilleae</taxon>
        <taxon>Vanilla</taxon>
    </lineage>
</organism>
<dbReference type="Pfam" id="PF17766">
    <property type="entry name" value="fn3_6"/>
    <property type="match status" value="1"/>
</dbReference>
<dbReference type="FunFam" id="3.30.70.80:FF:000002">
    <property type="entry name" value="Subtilisin-like protease SBT5.3"/>
    <property type="match status" value="1"/>
</dbReference>
<feature type="domain" description="Subtilisin-like protease fibronectin type-III" evidence="11">
    <location>
        <begin position="632"/>
        <end position="726"/>
    </location>
</feature>
<dbReference type="GO" id="GO:0004252">
    <property type="term" value="F:serine-type endopeptidase activity"/>
    <property type="evidence" value="ECO:0007669"/>
    <property type="project" value="UniProtKB-UniRule"/>
</dbReference>
<feature type="active site" description="Charge relay system" evidence="6 7">
    <location>
        <position position="218"/>
    </location>
</feature>
<dbReference type="Pfam" id="PF05922">
    <property type="entry name" value="Inhibitor_I9"/>
    <property type="match status" value="1"/>
</dbReference>
<evidence type="ECO:0000256" key="8">
    <source>
        <dbReference type="SAM" id="SignalP"/>
    </source>
</evidence>
<dbReference type="Pfam" id="PF00082">
    <property type="entry name" value="Peptidase_S8"/>
    <property type="match status" value="1"/>
</dbReference>
<keyword evidence="2 7" id="KW-0645">Protease</keyword>
<feature type="domain" description="Inhibitor I9" evidence="10">
    <location>
        <begin position="35"/>
        <end position="114"/>
    </location>
</feature>
<comment type="similarity">
    <text evidence="1 7">Belongs to the peptidase S8 family.</text>
</comment>
<dbReference type="InterPro" id="IPR041469">
    <property type="entry name" value="Subtilisin-like_FN3"/>
</dbReference>
<dbReference type="GO" id="GO:0006508">
    <property type="term" value="P:proteolysis"/>
    <property type="evidence" value="ECO:0007669"/>
    <property type="project" value="UniProtKB-KW"/>
</dbReference>
<dbReference type="InterPro" id="IPR036852">
    <property type="entry name" value="Peptidase_S8/S53_dom_sf"/>
</dbReference>
<dbReference type="OrthoDB" id="2224430at2759"/>
<dbReference type="SUPFAM" id="SSF52743">
    <property type="entry name" value="Subtilisin-like"/>
    <property type="match status" value="1"/>
</dbReference>
<evidence type="ECO:0000313" key="13">
    <source>
        <dbReference type="Proteomes" id="UP000636800"/>
    </source>
</evidence>
<dbReference type="PANTHER" id="PTHR10795">
    <property type="entry name" value="PROPROTEIN CONVERTASE SUBTILISIN/KEXIN"/>
    <property type="match status" value="1"/>
</dbReference>
<evidence type="ECO:0000259" key="11">
    <source>
        <dbReference type="Pfam" id="PF17766"/>
    </source>
</evidence>
<keyword evidence="4 7" id="KW-0378">Hydrolase</keyword>
<proteinExistence type="inferred from homology"/>
<feature type="chain" id="PRO_5032719407" evidence="8">
    <location>
        <begin position="25"/>
        <end position="736"/>
    </location>
</feature>
<feature type="active site" description="Charge relay system" evidence="6 7">
    <location>
        <position position="527"/>
    </location>
</feature>
<evidence type="ECO:0000259" key="9">
    <source>
        <dbReference type="Pfam" id="PF00082"/>
    </source>
</evidence>
<dbReference type="InterPro" id="IPR034197">
    <property type="entry name" value="Peptidases_S8_3"/>
</dbReference>
<gene>
    <name evidence="12" type="ORF">HPP92_020639</name>
</gene>
<feature type="signal peptide" evidence="8">
    <location>
        <begin position="1"/>
        <end position="24"/>
    </location>
</feature>
<protein>
    <submittedName>
        <fullName evidence="12">Uncharacterized protein</fullName>
    </submittedName>
</protein>
<keyword evidence="13" id="KW-1185">Reference proteome</keyword>
<evidence type="ECO:0000259" key="10">
    <source>
        <dbReference type="Pfam" id="PF05922"/>
    </source>
</evidence>
<dbReference type="InterPro" id="IPR000209">
    <property type="entry name" value="Peptidase_S8/S53_dom"/>
</dbReference>
<evidence type="ECO:0000256" key="6">
    <source>
        <dbReference type="PIRSR" id="PIRSR615500-1"/>
    </source>
</evidence>
<dbReference type="PRINTS" id="PR00723">
    <property type="entry name" value="SUBTILISIN"/>
</dbReference>
<feature type="domain" description="Peptidase S8/S53" evidence="9">
    <location>
        <begin position="140"/>
        <end position="564"/>
    </location>
</feature>
<dbReference type="AlphaFoldDB" id="A0A835UG31"/>
<dbReference type="Proteomes" id="UP000636800">
    <property type="component" value="Chromosome 11"/>
</dbReference>
<dbReference type="Gene3D" id="3.30.70.80">
    <property type="entry name" value="Peptidase S8 propeptide/proteinase inhibitor I9"/>
    <property type="match status" value="1"/>
</dbReference>
<accession>A0A835UG31</accession>
<evidence type="ECO:0000256" key="3">
    <source>
        <dbReference type="ARBA" id="ARBA00022729"/>
    </source>
</evidence>
<dbReference type="InterPro" id="IPR015500">
    <property type="entry name" value="Peptidase_S8_subtilisin-rel"/>
</dbReference>
<evidence type="ECO:0000313" key="12">
    <source>
        <dbReference type="EMBL" id="KAG0460342.1"/>
    </source>
</evidence>
<evidence type="ECO:0000256" key="2">
    <source>
        <dbReference type="ARBA" id="ARBA00022670"/>
    </source>
</evidence>
<dbReference type="InterPro" id="IPR010259">
    <property type="entry name" value="S8pro/Inhibitor_I9"/>
</dbReference>
<dbReference type="InterPro" id="IPR045051">
    <property type="entry name" value="SBT"/>
</dbReference>
<dbReference type="EMBL" id="JADCNL010000011">
    <property type="protein sequence ID" value="KAG0460342.1"/>
    <property type="molecule type" value="Genomic_DNA"/>
</dbReference>
<keyword evidence="5 7" id="KW-0720">Serine protease</keyword>
<evidence type="ECO:0000256" key="5">
    <source>
        <dbReference type="ARBA" id="ARBA00022825"/>
    </source>
</evidence>
<sequence>MAFCLPSLPFLVAACFFLVTPSSGKESTTNASFMVYIVYMGEKRHDDPAVVTASHHSLLSSLLGSKEDAAASMVYSYRHAFSGFAVRLTESQAKELQESPEVVSVKRSRTHRVHTSRSWDFLGLTQSKPPSGLLKDANYGDGVIIGVVDTGIWPESRSFSDEGHGPVPSRWKGKCKTGHAFGPSNCTRKIIGARWYVKGVDKEDLKGEYLSPRDLNGHGTHTASTAAGNFVEGASFRGRLGAGTARGGAPRARLAVYKACWGPGNCPEATVLKAIDDAIHDGVDVLSLSLGGEGHPSATIRAVARGINVVFSGGNDGPAPQTIENALPWVVTVAATTIDRSFATDITLGNKQILVGQSIYIGSQTDLTELVNGGSCDAETLKTINATKQLVLCYSPSTASSTLPRVDLPQVISNIKEAEASGLLYAQYSIDLLDFLYDCKAIPCVLIDYRIANVIVDYGTTSSTAEAKVSPTRNAIGSTVLSPKVAAFSSRGPSPVYPDLLKPDIAAPGVAILAAFQETYMFLSGTSMACPHVSGVVALLKAVHPDWSPAAIKSAIVTTASVTDGFGLTVEAEGVPRKIADPFDYGGGQIVPTRAADPGLVYDIDSKDYLDYLNCTLGVSDSCKTTKPLYFLNLPSIAIPELKTSLTVWRTVTNVGEVEAVYRADIQAPPGIDMNVEPSVLEFNATQRVHSFTVRFLARQRMQGSYRFGSLTWLDGGQHAVRIPIAARVVIQDLYF</sequence>
<evidence type="ECO:0000256" key="4">
    <source>
        <dbReference type="ARBA" id="ARBA00022801"/>
    </source>
</evidence>
<dbReference type="CDD" id="cd04852">
    <property type="entry name" value="Peptidases_S8_3"/>
    <property type="match status" value="1"/>
</dbReference>
<dbReference type="FunFam" id="3.40.50.200:FF:000006">
    <property type="entry name" value="Subtilisin-like protease SBT1.5"/>
    <property type="match status" value="1"/>
</dbReference>
<evidence type="ECO:0000256" key="1">
    <source>
        <dbReference type="ARBA" id="ARBA00011073"/>
    </source>
</evidence>
<feature type="active site" description="Charge relay system" evidence="6 7">
    <location>
        <position position="149"/>
    </location>
</feature>
<dbReference type="CDD" id="cd02120">
    <property type="entry name" value="PA_subtilisin_like"/>
    <property type="match status" value="1"/>
</dbReference>
<evidence type="ECO:0000256" key="7">
    <source>
        <dbReference type="PROSITE-ProRule" id="PRU01240"/>
    </source>
</evidence>
<name>A0A835UG31_VANPL</name>
<keyword evidence="3 8" id="KW-0732">Signal</keyword>
<dbReference type="PROSITE" id="PS00138">
    <property type="entry name" value="SUBTILASE_SER"/>
    <property type="match status" value="1"/>
</dbReference>